<evidence type="ECO:0000256" key="9">
    <source>
        <dbReference type="ARBA" id="ARBA00022884"/>
    </source>
</evidence>
<keyword evidence="10 17" id="KW-0663">Pyridoxal phosphate</keyword>
<dbReference type="Gene3D" id="3.40.640.10">
    <property type="entry name" value="Type I PLP-dependent aspartate aminotransferase-like (Major domain)"/>
    <property type="match status" value="1"/>
</dbReference>
<protein>
    <recommendedName>
        <fullName evidence="6 17">O-phosphoseryl-tRNA(Sec) selenium transferase</fullName>
        <ecNumber evidence="5 17">2.9.1.2</ecNumber>
    </recommendedName>
    <alternativeName>
        <fullName evidence="13 17">Selenocysteine synthase</fullName>
    </alternativeName>
    <alternativeName>
        <fullName evidence="14 17">Selenocysteinyl-tRNA(Sec) synthase</fullName>
    </alternativeName>
    <alternativeName>
        <fullName evidence="15 17">Sep-tRNA:Sec-tRNA synthase</fullName>
    </alternativeName>
</protein>
<dbReference type="OMA" id="APRVPDX"/>
<evidence type="ECO:0000256" key="19">
    <source>
        <dbReference type="PIRSR" id="PIRSR017689-50"/>
    </source>
</evidence>
<dbReference type="UniPathway" id="UPA00906">
    <property type="reaction ID" value="UER00898"/>
</dbReference>
<dbReference type="Proteomes" id="UP000324585">
    <property type="component" value="Unassembled WGS sequence"/>
</dbReference>
<dbReference type="SUPFAM" id="SSF53383">
    <property type="entry name" value="PLP-dependent transferases"/>
    <property type="match status" value="1"/>
</dbReference>
<organism evidence="20 21">
    <name type="scientific">Porphyridium purpureum</name>
    <name type="common">Red alga</name>
    <name type="synonym">Porphyridium cruentum</name>
    <dbReference type="NCBI Taxonomy" id="35688"/>
    <lineage>
        <taxon>Eukaryota</taxon>
        <taxon>Rhodophyta</taxon>
        <taxon>Bangiophyceae</taxon>
        <taxon>Porphyridiales</taxon>
        <taxon>Porphyridiaceae</taxon>
        <taxon>Porphyridium</taxon>
    </lineage>
</organism>
<dbReference type="PANTHER" id="PTHR12944">
    <property type="entry name" value="SOLUBLE LIVER ANTIGEN/LIVER PANCREAS ANTIGEN"/>
    <property type="match status" value="1"/>
</dbReference>
<comment type="pathway">
    <text evidence="3 17">Aminoacyl-tRNA biosynthesis; selenocysteinyl-tRNA(Sec) biosynthesis; selenocysteinyl-tRNA(Sec) from L-seryl-tRNA(Sec) (archaeal/eukaryal route): step 2/2.</text>
</comment>
<evidence type="ECO:0000256" key="14">
    <source>
        <dbReference type="ARBA" id="ARBA00032048"/>
    </source>
</evidence>
<keyword evidence="7 17" id="KW-0820">tRNA-binding</keyword>
<sequence length="466" mass="50951">MDDECFRLMGTLIEPRYVQQACDARRSHTQKFRTLLANRQLPETGWDALTLRLFLTDVAAMDSNLFVGNVGMGEREGRVFSDLVRERHYGFAHGIGRSGDIGAVQPKAAGSSLVSVLAKILALVSIHLLCSKRLSLTLVLSALRGERPGATKVIFCRIDQKSCVKSILTAGFEPLVIDGVLQGDQVCTNMEEVSNTVLREGAHTVLCVLSCSSCFAPRAPDDVVAIARFCRKNNVPHVINNAYGVQSRRMMHEIDVASTTGRVDITVQSTDKNFMVPVGGAILASAHRELVQRVLETYPGRASGSPSLDLLMTLLQLGQNGWRSLLDERERTFAQLHARLVHFAERVGERVLESPRNDISIALSLSTFETRHADVCELGSQLFRRLVSGARVVPRTEKQAAISGVRFDGGFGAHHPAYPSSFLTVASAVGHTDADMDSFFNKIEKVFATSGSKDSVAENTGRLDIE</sequence>
<dbReference type="InterPro" id="IPR015424">
    <property type="entry name" value="PyrdxlP-dep_Trfase"/>
</dbReference>
<evidence type="ECO:0000256" key="7">
    <source>
        <dbReference type="ARBA" id="ARBA00022555"/>
    </source>
</evidence>
<feature type="binding site" evidence="18">
    <location>
        <position position="97"/>
    </location>
    <ligand>
        <name>substrate</name>
    </ligand>
</feature>
<dbReference type="GO" id="GO:0005737">
    <property type="term" value="C:cytoplasm"/>
    <property type="evidence" value="ECO:0007669"/>
    <property type="project" value="UniProtKB-SubCell"/>
</dbReference>
<evidence type="ECO:0000256" key="5">
    <source>
        <dbReference type="ARBA" id="ARBA00012464"/>
    </source>
</evidence>
<comment type="caution">
    <text evidence="20">The sequence shown here is derived from an EMBL/GenBank/DDBJ whole genome shotgun (WGS) entry which is preliminary data.</text>
</comment>
<gene>
    <name evidence="20" type="ORF">FVE85_0942</name>
</gene>
<evidence type="ECO:0000256" key="11">
    <source>
        <dbReference type="ARBA" id="ARBA00022917"/>
    </source>
</evidence>
<comment type="cofactor">
    <cofactor evidence="1 17 19">
        <name>pyridoxal 5'-phosphate</name>
        <dbReference type="ChEBI" id="CHEBI:597326"/>
    </cofactor>
</comment>
<keyword evidence="9 17" id="KW-0694">RNA-binding</keyword>
<comment type="similarity">
    <text evidence="4 17">Belongs to the SepSecS family.</text>
</comment>
<evidence type="ECO:0000256" key="13">
    <source>
        <dbReference type="ARBA" id="ARBA00030669"/>
    </source>
</evidence>
<evidence type="ECO:0000313" key="20">
    <source>
        <dbReference type="EMBL" id="KAA8497213.1"/>
    </source>
</evidence>
<dbReference type="Pfam" id="PF05889">
    <property type="entry name" value="SepSecS"/>
    <property type="match status" value="1"/>
</dbReference>
<evidence type="ECO:0000256" key="6">
    <source>
        <dbReference type="ARBA" id="ARBA00021963"/>
    </source>
</evidence>
<dbReference type="GO" id="GO:0001514">
    <property type="term" value="P:selenocysteine incorporation"/>
    <property type="evidence" value="ECO:0007669"/>
    <property type="project" value="TreeGrafter"/>
</dbReference>
<dbReference type="NCBIfam" id="TIGR03531">
    <property type="entry name" value="selenium_SpcS"/>
    <property type="match status" value="1"/>
</dbReference>
<feature type="binding site" evidence="18">
    <location>
        <position position="385"/>
    </location>
    <ligand>
        <name>tRNA</name>
        <dbReference type="ChEBI" id="CHEBI:17843"/>
    </ligand>
</feature>
<keyword evidence="8 17" id="KW-0808">Transferase</keyword>
<dbReference type="PIRSF" id="PIRSF017689">
    <property type="entry name" value="SepSecS"/>
    <property type="match status" value="1"/>
</dbReference>
<accession>A0A5J4Z2S1</accession>
<keyword evidence="21" id="KW-1185">Reference proteome</keyword>
<dbReference type="InterPro" id="IPR015421">
    <property type="entry name" value="PyrdxlP-dep_Trfase_major"/>
</dbReference>
<feature type="binding site" evidence="18">
    <location>
        <position position="75"/>
    </location>
    <ligand>
        <name>pyridoxal 5'-phosphate</name>
        <dbReference type="ChEBI" id="CHEBI:597326"/>
    </ligand>
</feature>
<dbReference type="OrthoDB" id="10263545at2759"/>
<dbReference type="GO" id="GO:0000049">
    <property type="term" value="F:tRNA binding"/>
    <property type="evidence" value="ECO:0007669"/>
    <property type="project" value="UniProtKB-UniRule"/>
</dbReference>
<dbReference type="InterPro" id="IPR019872">
    <property type="entry name" value="Sec-tRNA_Se_transferase"/>
</dbReference>
<keyword evidence="17" id="KW-0963">Cytoplasm</keyword>
<reference evidence="21" key="1">
    <citation type="journal article" date="2019" name="Nat. Commun.">
        <title>Expansion of phycobilisome linker gene families in mesophilic red algae.</title>
        <authorList>
            <person name="Lee J."/>
            <person name="Kim D."/>
            <person name="Bhattacharya D."/>
            <person name="Yoon H.S."/>
        </authorList>
    </citation>
    <scope>NUCLEOTIDE SEQUENCE [LARGE SCALE GENOMIC DNA]</scope>
    <source>
        <strain evidence="21">CCMP 1328</strain>
    </source>
</reference>
<evidence type="ECO:0000256" key="4">
    <source>
        <dbReference type="ARBA" id="ARBA00007037"/>
    </source>
</evidence>
<feature type="site" description="May act as a substrate filter by repelling compounds with a negatively charged alpha-carboxylate" evidence="19">
    <location>
        <position position="74"/>
    </location>
</feature>
<evidence type="ECO:0000256" key="15">
    <source>
        <dbReference type="ARBA" id="ARBA00032693"/>
    </source>
</evidence>
<comment type="function">
    <text evidence="2 17">Converts O-phosphoseryl-tRNA(Sec) to selenocysteinyl-tRNA(Sec) required for selenoprotein biosynthesis.</text>
</comment>
<name>A0A5J4Z2S1_PORPP</name>
<evidence type="ECO:0000256" key="8">
    <source>
        <dbReference type="ARBA" id="ARBA00022679"/>
    </source>
</evidence>
<dbReference type="PANTHER" id="PTHR12944:SF2">
    <property type="entry name" value="O-PHOSPHOSERYL-TRNA(SEC) SELENIUM TRANSFERASE"/>
    <property type="match status" value="1"/>
</dbReference>
<evidence type="ECO:0000256" key="18">
    <source>
        <dbReference type="PIRSR" id="PIRSR017689-1"/>
    </source>
</evidence>
<dbReference type="EC" id="2.9.1.2" evidence="5 17"/>
<evidence type="ECO:0000256" key="3">
    <source>
        <dbReference type="ARBA" id="ARBA00004822"/>
    </source>
</evidence>
<dbReference type="EMBL" id="VRMN01000002">
    <property type="protein sequence ID" value="KAA8497213.1"/>
    <property type="molecule type" value="Genomic_DNA"/>
</dbReference>
<evidence type="ECO:0000256" key="17">
    <source>
        <dbReference type="PIRNR" id="PIRNR017689"/>
    </source>
</evidence>
<feature type="binding site" evidence="18">
    <location>
        <position position="105"/>
    </location>
    <ligand>
        <name>substrate</name>
    </ligand>
</feature>
<keyword evidence="11 17" id="KW-0648">Protein biosynthesis</keyword>
<proteinExistence type="inferred from homology"/>
<dbReference type="InterPro" id="IPR008829">
    <property type="entry name" value="SepSecS/SepCysS"/>
</dbReference>
<dbReference type="GO" id="GO:0098621">
    <property type="term" value="F:O-phosphoseryl-tRNA(Sec) selenium transferase activity"/>
    <property type="evidence" value="ECO:0007669"/>
    <property type="project" value="UniProtKB-EC"/>
</dbReference>
<evidence type="ECO:0000256" key="1">
    <source>
        <dbReference type="ARBA" id="ARBA00001933"/>
    </source>
</evidence>
<feature type="binding site" evidence="18">
    <location>
        <position position="98"/>
    </location>
    <ligand>
        <name>substrate</name>
    </ligand>
</feature>
<feature type="binding site" evidence="18">
    <location>
        <position position="301"/>
    </location>
    <ligand>
        <name>substrate</name>
    </ligand>
</feature>
<keyword evidence="12 17" id="KW-0711">Selenium</keyword>
<evidence type="ECO:0000313" key="21">
    <source>
        <dbReference type="Proteomes" id="UP000324585"/>
    </source>
</evidence>
<comment type="catalytic activity">
    <reaction evidence="16 17">
        <text>O-phospho-L-seryl-tRNA(Sec) + selenophosphate + H2O = L-selenocysteinyl-tRNA(Sec) + 2 phosphate</text>
        <dbReference type="Rhea" id="RHEA:25041"/>
        <dbReference type="Rhea" id="RHEA-COMP:9743"/>
        <dbReference type="Rhea" id="RHEA-COMP:9947"/>
        <dbReference type="ChEBI" id="CHEBI:15377"/>
        <dbReference type="ChEBI" id="CHEBI:16144"/>
        <dbReference type="ChEBI" id="CHEBI:43474"/>
        <dbReference type="ChEBI" id="CHEBI:78551"/>
        <dbReference type="ChEBI" id="CHEBI:78573"/>
        <dbReference type="EC" id="2.9.1.2"/>
    </reaction>
</comment>
<comment type="subcellular location">
    <subcellularLocation>
        <location evidence="17">Cytoplasm</location>
    </subcellularLocation>
</comment>
<evidence type="ECO:0000256" key="2">
    <source>
        <dbReference type="ARBA" id="ARBA00002552"/>
    </source>
</evidence>
<evidence type="ECO:0000256" key="10">
    <source>
        <dbReference type="ARBA" id="ARBA00022898"/>
    </source>
</evidence>
<evidence type="ECO:0000256" key="16">
    <source>
        <dbReference type="ARBA" id="ARBA00048808"/>
    </source>
</evidence>
<evidence type="ECO:0000256" key="12">
    <source>
        <dbReference type="ARBA" id="ARBA00023266"/>
    </source>
</evidence>
<dbReference type="AlphaFoldDB" id="A0A5J4Z2S1"/>
<dbReference type="GO" id="GO:0001717">
    <property type="term" value="P:conversion of seryl-tRNAsec to selenocys-tRNAsec"/>
    <property type="evidence" value="ECO:0007669"/>
    <property type="project" value="UniProtKB-UniRule"/>
</dbReference>
<feature type="modified residue" description="N6-(pyridoxal phosphate)lysine" evidence="19">
    <location>
        <position position="272"/>
    </location>
</feature>